<proteinExistence type="predicted"/>
<evidence type="ECO:0000256" key="7">
    <source>
        <dbReference type="ARBA" id="ARBA00023136"/>
    </source>
</evidence>
<evidence type="ECO:0000313" key="11">
    <source>
        <dbReference type="EMBL" id="CAE0679974.1"/>
    </source>
</evidence>
<keyword evidence="3" id="KW-0479">Metal-binding</keyword>
<keyword evidence="5" id="KW-0862">Zinc</keyword>
<dbReference type="PANTHER" id="PTHR45931:SF3">
    <property type="entry name" value="RING ZINC FINGER-CONTAINING PROTEIN"/>
    <property type="match status" value="1"/>
</dbReference>
<dbReference type="InterPro" id="IPR046450">
    <property type="entry name" value="PA_dom_sf"/>
</dbReference>
<name>A0A7S3ZDE1_9EUKA</name>
<dbReference type="InterPro" id="IPR051834">
    <property type="entry name" value="RING_finger_E3_ligase"/>
</dbReference>
<evidence type="ECO:0000256" key="3">
    <source>
        <dbReference type="ARBA" id="ARBA00022723"/>
    </source>
</evidence>
<evidence type="ECO:0000256" key="6">
    <source>
        <dbReference type="ARBA" id="ARBA00022989"/>
    </source>
</evidence>
<dbReference type="GO" id="GO:0016020">
    <property type="term" value="C:membrane"/>
    <property type="evidence" value="ECO:0007669"/>
    <property type="project" value="UniProtKB-SubCell"/>
</dbReference>
<evidence type="ECO:0000256" key="9">
    <source>
        <dbReference type="SAM" id="Phobius"/>
    </source>
</evidence>
<feature type="domain" description="RING-type" evidence="10">
    <location>
        <begin position="224"/>
        <end position="281"/>
    </location>
</feature>
<dbReference type="GO" id="GO:0061630">
    <property type="term" value="F:ubiquitin protein ligase activity"/>
    <property type="evidence" value="ECO:0007669"/>
    <property type="project" value="TreeGrafter"/>
</dbReference>
<dbReference type="Gene3D" id="3.30.40.10">
    <property type="entry name" value="Zinc/RING finger domain, C3HC4 (zinc finger)"/>
    <property type="match status" value="1"/>
</dbReference>
<sequence>MLELLLFLAVAQALFISPRKGESVKLGHETASFGKQQPYDVRGLIVRPFDEFLCSETGNYSHFKDNIALATRGNCSFFQKAWLAAEAGAKALIIGNNASTRIERKMIRLDDFKKDAPDVQIPVVWISGKDYEFIVEQMKNYTIQAFLNGEGDVAVKKPMFHLIPPLVLILVWMTIIGMYFCRKLVMRYISRQHRMSAMNATPTIPYRPVEEESEEDAMILNSRCVICMEDFVEGEEVSCKKKKCGAYFALQLKALPCRHGFHASCIDPWLAEHSERCPICNQSLLQYNPGREYEMEVKSPQEGRT</sequence>
<dbReference type="InterPro" id="IPR013083">
    <property type="entry name" value="Znf_RING/FYVE/PHD"/>
</dbReference>
<keyword evidence="7 9" id="KW-0472">Membrane</keyword>
<dbReference type="PANTHER" id="PTHR45931">
    <property type="entry name" value="SI:CH211-59O9.10"/>
    <property type="match status" value="1"/>
</dbReference>
<feature type="transmembrane region" description="Helical" evidence="9">
    <location>
        <begin position="162"/>
        <end position="181"/>
    </location>
</feature>
<comment type="subcellular location">
    <subcellularLocation>
        <location evidence="1">Membrane</location>
    </subcellularLocation>
</comment>
<dbReference type="CDD" id="cd00538">
    <property type="entry name" value="PA"/>
    <property type="match status" value="1"/>
</dbReference>
<evidence type="ECO:0000256" key="8">
    <source>
        <dbReference type="PROSITE-ProRule" id="PRU00175"/>
    </source>
</evidence>
<organism evidence="11">
    <name type="scientific">Lotharella globosa</name>
    <dbReference type="NCBI Taxonomy" id="91324"/>
    <lineage>
        <taxon>Eukaryota</taxon>
        <taxon>Sar</taxon>
        <taxon>Rhizaria</taxon>
        <taxon>Cercozoa</taxon>
        <taxon>Chlorarachniophyceae</taxon>
        <taxon>Lotharella</taxon>
    </lineage>
</organism>
<evidence type="ECO:0000256" key="4">
    <source>
        <dbReference type="ARBA" id="ARBA00022771"/>
    </source>
</evidence>
<dbReference type="SUPFAM" id="SSF52025">
    <property type="entry name" value="PA domain"/>
    <property type="match status" value="1"/>
</dbReference>
<dbReference type="InterPro" id="IPR001841">
    <property type="entry name" value="Znf_RING"/>
</dbReference>
<keyword evidence="4 8" id="KW-0863">Zinc-finger</keyword>
<dbReference type="CDD" id="cd16454">
    <property type="entry name" value="RING-H2_PA-TM-RING"/>
    <property type="match status" value="1"/>
</dbReference>
<keyword evidence="2 9" id="KW-0812">Transmembrane</keyword>
<dbReference type="Pfam" id="PF13639">
    <property type="entry name" value="zf-RING_2"/>
    <property type="match status" value="1"/>
</dbReference>
<dbReference type="GO" id="GO:0005634">
    <property type="term" value="C:nucleus"/>
    <property type="evidence" value="ECO:0007669"/>
    <property type="project" value="TreeGrafter"/>
</dbReference>
<dbReference type="SUPFAM" id="SSF57850">
    <property type="entry name" value="RING/U-box"/>
    <property type="match status" value="1"/>
</dbReference>
<dbReference type="InterPro" id="IPR003137">
    <property type="entry name" value="PA_domain"/>
</dbReference>
<dbReference type="EMBL" id="HBIV01045275">
    <property type="protein sequence ID" value="CAE0679974.1"/>
    <property type="molecule type" value="Transcribed_RNA"/>
</dbReference>
<dbReference type="GO" id="GO:0008270">
    <property type="term" value="F:zinc ion binding"/>
    <property type="evidence" value="ECO:0007669"/>
    <property type="project" value="UniProtKB-KW"/>
</dbReference>
<evidence type="ECO:0000256" key="5">
    <source>
        <dbReference type="ARBA" id="ARBA00022833"/>
    </source>
</evidence>
<reference evidence="11" key="1">
    <citation type="submission" date="2021-01" db="EMBL/GenBank/DDBJ databases">
        <authorList>
            <person name="Corre E."/>
            <person name="Pelletier E."/>
            <person name="Niang G."/>
            <person name="Scheremetjew M."/>
            <person name="Finn R."/>
            <person name="Kale V."/>
            <person name="Holt S."/>
            <person name="Cochrane G."/>
            <person name="Meng A."/>
            <person name="Brown T."/>
            <person name="Cohen L."/>
        </authorList>
    </citation>
    <scope>NUCLEOTIDE SEQUENCE</scope>
    <source>
        <strain evidence="11">CCCM811</strain>
    </source>
</reference>
<evidence type="ECO:0000259" key="10">
    <source>
        <dbReference type="PROSITE" id="PS50089"/>
    </source>
</evidence>
<dbReference type="SMART" id="SM00184">
    <property type="entry name" value="RING"/>
    <property type="match status" value="1"/>
</dbReference>
<evidence type="ECO:0000256" key="1">
    <source>
        <dbReference type="ARBA" id="ARBA00004370"/>
    </source>
</evidence>
<protein>
    <recommendedName>
        <fullName evidence="10">RING-type domain-containing protein</fullName>
    </recommendedName>
</protein>
<keyword evidence="6 9" id="KW-1133">Transmembrane helix</keyword>
<dbReference type="Pfam" id="PF02225">
    <property type="entry name" value="PA"/>
    <property type="match status" value="1"/>
</dbReference>
<evidence type="ECO:0000256" key="2">
    <source>
        <dbReference type="ARBA" id="ARBA00022692"/>
    </source>
</evidence>
<accession>A0A7S3ZDE1</accession>
<gene>
    <name evidence="11" type="ORF">LGLO00237_LOCUS31760</name>
</gene>
<dbReference type="AlphaFoldDB" id="A0A7S3ZDE1"/>
<dbReference type="GO" id="GO:0006511">
    <property type="term" value="P:ubiquitin-dependent protein catabolic process"/>
    <property type="evidence" value="ECO:0007669"/>
    <property type="project" value="TreeGrafter"/>
</dbReference>
<dbReference type="PROSITE" id="PS50089">
    <property type="entry name" value="ZF_RING_2"/>
    <property type="match status" value="1"/>
</dbReference>
<dbReference type="Gene3D" id="3.50.30.30">
    <property type="match status" value="1"/>
</dbReference>